<reference evidence="1" key="1">
    <citation type="journal article" date="2021" name="mSystems">
        <title>Bacteria and Archaea Synergistically Convert Glycine Betaine to Biogenic Methane in the Formosa Cold Seep of the South China Sea.</title>
        <authorList>
            <person name="Li L."/>
            <person name="Zhang W."/>
            <person name="Zhang S."/>
            <person name="Song L."/>
            <person name="Sun Q."/>
            <person name="Zhang H."/>
            <person name="Xiang H."/>
            <person name="Dong X."/>
        </authorList>
    </citation>
    <scope>NUCLEOTIDE SEQUENCE</scope>
    <source>
        <strain evidence="1">LLY</strain>
    </source>
</reference>
<comment type="caution">
    <text evidence="1">The sequence shown here is derived from an EMBL/GenBank/DDBJ whole genome shotgun (WGS) entry which is preliminary data.</text>
</comment>
<dbReference type="Gene3D" id="1.10.10.10">
    <property type="entry name" value="Winged helix-like DNA-binding domain superfamily/Winged helix DNA-binding domain"/>
    <property type="match status" value="1"/>
</dbReference>
<accession>A0A9E4ZHV1</accession>
<reference evidence="1" key="2">
    <citation type="submission" date="2021-04" db="EMBL/GenBank/DDBJ databases">
        <authorList>
            <person name="Dong X."/>
        </authorList>
    </citation>
    <scope>NUCLEOTIDE SEQUENCE</scope>
    <source>
        <strain evidence="1">LLY</strain>
    </source>
</reference>
<protein>
    <submittedName>
        <fullName evidence="1">Uncharacterized protein</fullName>
    </submittedName>
</protein>
<dbReference type="AlphaFoldDB" id="A0A9E4ZHV1"/>
<evidence type="ECO:0000313" key="1">
    <source>
        <dbReference type="EMBL" id="MCM1987742.1"/>
    </source>
</evidence>
<keyword evidence="2" id="KW-1185">Reference proteome</keyword>
<dbReference type="Proteomes" id="UP001056766">
    <property type="component" value="Unassembled WGS sequence"/>
</dbReference>
<organism evidence="1 2">
    <name type="scientific">Methanococcoides seepicolus</name>
    <dbReference type="NCBI Taxonomy" id="2828780"/>
    <lineage>
        <taxon>Archaea</taxon>
        <taxon>Methanobacteriati</taxon>
        <taxon>Methanobacteriota</taxon>
        <taxon>Stenosarchaea group</taxon>
        <taxon>Methanomicrobia</taxon>
        <taxon>Methanosarcinales</taxon>
        <taxon>Methanosarcinaceae</taxon>
        <taxon>Methanococcoides</taxon>
    </lineage>
</organism>
<dbReference type="InterPro" id="IPR036388">
    <property type="entry name" value="WH-like_DNA-bd_sf"/>
</dbReference>
<dbReference type="EMBL" id="JAGSOI010000068">
    <property type="protein sequence ID" value="MCM1987742.1"/>
    <property type="molecule type" value="Genomic_DNA"/>
</dbReference>
<evidence type="ECO:0000313" key="2">
    <source>
        <dbReference type="Proteomes" id="UP001056766"/>
    </source>
</evidence>
<gene>
    <name evidence="1" type="ORF">KDK67_12260</name>
</gene>
<name>A0A9E4ZHV1_9EURY</name>
<proteinExistence type="predicted"/>
<sequence>MVCESTDLRGWMDTLAGAHKMKIRIEILDGEGKESTSIEFAGENVKERVIKFIDTLDEAQTRSTGSSSANLHSGQNAQQLFSQQNSQSVVLQPQQGGQNQFYPVSVMPVPSPVPPMYSGMQMPATQVQYPQYYVPVNQQNVNTSANPVVNQSVNYIPPQQQQQQAMSTSNMGMPYASQPTVTEKQVPQVHNKIVPNLSLRDRIMDTSLTISERLEMFLKYEHSREWSTSQQIQEHYESIYGEIKLSTVSTYLSRMYRKNLLERRGNRTQREYLYIGDRVEAVGQPYVQGYPVWQVQRA</sequence>